<sequence length="786" mass="89370">MPSWILIALSILIPLGIEFILSSFSHNKPESIYLLYLIPIIIFVFHYDLKAVLVGTLLVNVVHLLGGVYFISFFGGNAVDRFSNHIGLAMVSLLVALTSTRLIKELKESEERYRSVIQISPQIIFIHQKHQIVYANPAAISAVGKKEESEVLNKSIFDFVHPLDKEIFVNRTNDIYNNQRGDEFVEYQSIRPDGEIITLELLGTKINYYGKPAIMVVGKDITEQKKTLAQLVEREERYRSLFSYSPDAIVTLDLDGSFVSLNPQVYPLCGYYPEELIDRPFAPLVDINDLDKVLIEFGKALTGETINLEFKLTHKQGHKVYVHATTIPIKVKDQIVGAYCIVKDVSEQKKMQDRITYLAFHDDLTGLPNRYMFNETLQNTLSQCEQSQQPLSVFFLDLDRFKRINDNLGHDMGDLLLEQVAQRLQQAVGDEGLVARQGGDEFILLLKGKGREDSEAIVKKILDQFRNPFNLRGLEVYSSTSIGIALYPKDGESSIDLIKNADTAMYQAKTIGRNTYSFYHSLYGIHNLDTLTLENSLRKAIREEELILHFQPKVDLETGRMIGTEALTRWNHPTFGWIPPSEFIPIARETGLIVPLGTLVLEKACRQNKEWHDKGYKDLLIAINVSVLQFKTGDIVKTISEVLDKTKLEPHYLIIEITESVLQDVEESKEIINRLGALGVRVSLDDFGTGYSSLSVLKHLPIHYLKIDKSFIADINMTDQNIVKAIIEMGMNLNFKLVAEGIENKEQAKFLKQHGCHYGQGYYFSKPMLAEDIEKQFVIREEVRNV</sequence>
<dbReference type="NCBIfam" id="TIGR00229">
    <property type="entry name" value="sensory_box"/>
    <property type="match status" value="2"/>
</dbReference>
<feature type="domain" description="EAL" evidence="4">
    <location>
        <begin position="530"/>
        <end position="781"/>
    </location>
</feature>
<dbReference type="InterPro" id="IPR035965">
    <property type="entry name" value="PAS-like_dom_sf"/>
</dbReference>
<evidence type="ECO:0000259" key="2">
    <source>
        <dbReference type="PROSITE" id="PS50112"/>
    </source>
</evidence>
<dbReference type="STRING" id="930146.SAMN05192533_108189"/>
<accession>A0A1H8DEH1</accession>
<dbReference type="FunFam" id="3.20.20.450:FF:000001">
    <property type="entry name" value="Cyclic di-GMP phosphodiesterase yahA"/>
    <property type="match status" value="1"/>
</dbReference>
<dbReference type="SUPFAM" id="SSF55073">
    <property type="entry name" value="Nucleotide cyclase"/>
    <property type="match status" value="1"/>
</dbReference>
<evidence type="ECO:0000259" key="4">
    <source>
        <dbReference type="PROSITE" id="PS50883"/>
    </source>
</evidence>
<evidence type="ECO:0000259" key="3">
    <source>
        <dbReference type="PROSITE" id="PS50113"/>
    </source>
</evidence>
<dbReference type="PROSITE" id="PS50113">
    <property type="entry name" value="PAC"/>
    <property type="match status" value="2"/>
</dbReference>
<feature type="domain" description="GGDEF" evidence="5">
    <location>
        <begin position="389"/>
        <end position="521"/>
    </location>
</feature>
<dbReference type="Gene3D" id="3.30.70.270">
    <property type="match status" value="1"/>
</dbReference>
<dbReference type="PANTHER" id="PTHR44757:SF2">
    <property type="entry name" value="BIOFILM ARCHITECTURE MAINTENANCE PROTEIN MBAA"/>
    <property type="match status" value="1"/>
</dbReference>
<dbReference type="InterPro" id="IPR029787">
    <property type="entry name" value="Nucleotide_cyclase"/>
</dbReference>
<dbReference type="GO" id="GO:0006355">
    <property type="term" value="P:regulation of DNA-templated transcription"/>
    <property type="evidence" value="ECO:0007669"/>
    <property type="project" value="InterPro"/>
</dbReference>
<dbReference type="PANTHER" id="PTHR44757">
    <property type="entry name" value="DIGUANYLATE CYCLASE DGCP"/>
    <property type="match status" value="1"/>
</dbReference>
<keyword evidence="1" id="KW-0472">Membrane</keyword>
<protein>
    <submittedName>
        <fullName evidence="6">PAS domain S-box-containing protein/diguanylate cyclase (GGDEF) domain-containing protein</fullName>
    </submittedName>
</protein>
<dbReference type="FunFam" id="3.30.70.270:FF:000001">
    <property type="entry name" value="Diguanylate cyclase domain protein"/>
    <property type="match status" value="1"/>
</dbReference>
<feature type="transmembrane region" description="Helical" evidence="1">
    <location>
        <begin position="53"/>
        <end position="74"/>
    </location>
</feature>
<dbReference type="SMART" id="SM00052">
    <property type="entry name" value="EAL"/>
    <property type="match status" value="1"/>
</dbReference>
<dbReference type="CDD" id="cd01949">
    <property type="entry name" value="GGDEF"/>
    <property type="match status" value="1"/>
</dbReference>
<dbReference type="InterPro" id="IPR000014">
    <property type="entry name" value="PAS"/>
</dbReference>
<feature type="domain" description="PAC" evidence="3">
    <location>
        <begin position="306"/>
        <end position="357"/>
    </location>
</feature>
<dbReference type="CDD" id="cd00130">
    <property type="entry name" value="PAS"/>
    <property type="match status" value="2"/>
</dbReference>
<organism evidence="6 7">
    <name type="scientific">Mesobacillus persicus</name>
    <dbReference type="NCBI Taxonomy" id="930146"/>
    <lineage>
        <taxon>Bacteria</taxon>
        <taxon>Bacillati</taxon>
        <taxon>Bacillota</taxon>
        <taxon>Bacilli</taxon>
        <taxon>Bacillales</taxon>
        <taxon>Bacillaceae</taxon>
        <taxon>Mesobacillus</taxon>
    </lineage>
</organism>
<feature type="domain" description="PAS" evidence="2">
    <location>
        <begin position="109"/>
        <end position="179"/>
    </location>
</feature>
<dbReference type="PROSITE" id="PS50883">
    <property type="entry name" value="EAL"/>
    <property type="match status" value="1"/>
</dbReference>
<keyword evidence="1" id="KW-0812">Transmembrane</keyword>
<evidence type="ECO:0000256" key="1">
    <source>
        <dbReference type="SAM" id="Phobius"/>
    </source>
</evidence>
<dbReference type="PROSITE" id="PS50887">
    <property type="entry name" value="GGDEF"/>
    <property type="match status" value="1"/>
</dbReference>
<dbReference type="InterPro" id="IPR043128">
    <property type="entry name" value="Rev_trsase/Diguanyl_cyclase"/>
</dbReference>
<dbReference type="Pfam" id="PF13426">
    <property type="entry name" value="PAS_9"/>
    <property type="match status" value="1"/>
</dbReference>
<dbReference type="InterPro" id="IPR052155">
    <property type="entry name" value="Biofilm_reg_signaling"/>
</dbReference>
<keyword evidence="7" id="KW-1185">Reference proteome</keyword>
<dbReference type="Pfam" id="PF00990">
    <property type="entry name" value="GGDEF"/>
    <property type="match status" value="1"/>
</dbReference>
<evidence type="ECO:0000313" key="6">
    <source>
        <dbReference type="EMBL" id="SEN05741.1"/>
    </source>
</evidence>
<keyword evidence="1" id="KW-1133">Transmembrane helix</keyword>
<dbReference type="AlphaFoldDB" id="A0A1H8DEH1"/>
<feature type="transmembrane region" description="Helical" evidence="1">
    <location>
        <begin position="31"/>
        <end position="47"/>
    </location>
</feature>
<dbReference type="InterPro" id="IPR000160">
    <property type="entry name" value="GGDEF_dom"/>
</dbReference>
<feature type="domain" description="PAS" evidence="2">
    <location>
        <begin position="234"/>
        <end position="304"/>
    </location>
</feature>
<dbReference type="EMBL" id="FOBW01000008">
    <property type="protein sequence ID" value="SEN05741.1"/>
    <property type="molecule type" value="Genomic_DNA"/>
</dbReference>
<reference evidence="7" key="1">
    <citation type="submission" date="2016-10" db="EMBL/GenBank/DDBJ databases">
        <authorList>
            <person name="Varghese N."/>
            <person name="Submissions S."/>
        </authorList>
    </citation>
    <scope>NUCLEOTIDE SEQUENCE [LARGE SCALE GENOMIC DNA]</scope>
    <source>
        <strain evidence="7">B48,IBRC-M 10115,DSM 25386,CECT 8001</strain>
    </source>
</reference>
<dbReference type="InterPro" id="IPR001610">
    <property type="entry name" value="PAC"/>
</dbReference>
<dbReference type="SMART" id="SM00267">
    <property type="entry name" value="GGDEF"/>
    <property type="match status" value="1"/>
</dbReference>
<dbReference type="PROSITE" id="PS50112">
    <property type="entry name" value="PAS"/>
    <property type="match status" value="2"/>
</dbReference>
<dbReference type="SMART" id="SM00091">
    <property type="entry name" value="PAS"/>
    <property type="match status" value="2"/>
</dbReference>
<gene>
    <name evidence="6" type="ORF">SAMN05192533_108189</name>
</gene>
<dbReference type="Gene3D" id="3.30.450.20">
    <property type="entry name" value="PAS domain"/>
    <property type="match status" value="2"/>
</dbReference>
<dbReference type="SUPFAM" id="SSF55785">
    <property type="entry name" value="PYP-like sensor domain (PAS domain)"/>
    <property type="match status" value="2"/>
</dbReference>
<evidence type="ECO:0000313" key="7">
    <source>
        <dbReference type="Proteomes" id="UP000198553"/>
    </source>
</evidence>
<dbReference type="Pfam" id="PF00989">
    <property type="entry name" value="PAS"/>
    <property type="match status" value="1"/>
</dbReference>
<dbReference type="NCBIfam" id="TIGR00254">
    <property type="entry name" value="GGDEF"/>
    <property type="match status" value="1"/>
</dbReference>
<dbReference type="CDD" id="cd01948">
    <property type="entry name" value="EAL"/>
    <property type="match status" value="1"/>
</dbReference>
<feature type="transmembrane region" description="Helical" evidence="1">
    <location>
        <begin position="86"/>
        <end position="103"/>
    </location>
</feature>
<proteinExistence type="predicted"/>
<feature type="transmembrane region" description="Helical" evidence="1">
    <location>
        <begin position="6"/>
        <end position="24"/>
    </location>
</feature>
<dbReference type="InterPro" id="IPR035919">
    <property type="entry name" value="EAL_sf"/>
</dbReference>
<dbReference type="Pfam" id="PF00563">
    <property type="entry name" value="EAL"/>
    <property type="match status" value="1"/>
</dbReference>
<dbReference type="InterPro" id="IPR013767">
    <property type="entry name" value="PAS_fold"/>
</dbReference>
<dbReference type="Gene3D" id="3.20.20.450">
    <property type="entry name" value="EAL domain"/>
    <property type="match status" value="1"/>
</dbReference>
<evidence type="ECO:0000259" key="5">
    <source>
        <dbReference type="PROSITE" id="PS50887"/>
    </source>
</evidence>
<dbReference type="Proteomes" id="UP000198553">
    <property type="component" value="Unassembled WGS sequence"/>
</dbReference>
<dbReference type="SMART" id="SM00086">
    <property type="entry name" value="PAC"/>
    <property type="match status" value="2"/>
</dbReference>
<dbReference type="InterPro" id="IPR000700">
    <property type="entry name" value="PAS-assoc_C"/>
</dbReference>
<feature type="domain" description="PAC" evidence="3">
    <location>
        <begin position="183"/>
        <end position="233"/>
    </location>
</feature>
<name>A0A1H8DEH1_9BACI</name>
<dbReference type="InterPro" id="IPR001633">
    <property type="entry name" value="EAL_dom"/>
</dbReference>
<dbReference type="SUPFAM" id="SSF141868">
    <property type="entry name" value="EAL domain-like"/>
    <property type="match status" value="1"/>
</dbReference>